<evidence type="ECO:0000313" key="4">
    <source>
        <dbReference type="EMBL" id="CUS44454.1"/>
    </source>
</evidence>
<accession>A0A160TL64</accession>
<dbReference type="Pfam" id="PF01522">
    <property type="entry name" value="Polysacc_deac_1"/>
    <property type="match status" value="1"/>
</dbReference>
<dbReference type="GO" id="GO:0046872">
    <property type="term" value="F:metal ion binding"/>
    <property type="evidence" value="ECO:0007669"/>
    <property type="project" value="UniProtKB-KW"/>
</dbReference>
<dbReference type="PANTHER" id="PTHR10587:SF133">
    <property type="entry name" value="CHITIN DEACETYLASE 1-RELATED"/>
    <property type="match status" value="1"/>
</dbReference>
<name>A0A160TL64_9ZZZZ</name>
<dbReference type="EMBL" id="CZQE01000151">
    <property type="protein sequence ID" value="CUS44454.1"/>
    <property type="molecule type" value="Genomic_DNA"/>
</dbReference>
<reference evidence="4" key="1">
    <citation type="submission" date="2015-10" db="EMBL/GenBank/DDBJ databases">
        <authorList>
            <person name="Gilbert D.G."/>
        </authorList>
    </citation>
    <scope>NUCLEOTIDE SEQUENCE</scope>
</reference>
<dbReference type="GO" id="GO:0016810">
    <property type="term" value="F:hydrolase activity, acting on carbon-nitrogen (but not peptide) bonds"/>
    <property type="evidence" value="ECO:0007669"/>
    <property type="project" value="InterPro"/>
</dbReference>
<evidence type="ECO:0000256" key="2">
    <source>
        <dbReference type="ARBA" id="ARBA00022801"/>
    </source>
</evidence>
<organism evidence="4">
    <name type="scientific">hydrothermal vent metagenome</name>
    <dbReference type="NCBI Taxonomy" id="652676"/>
    <lineage>
        <taxon>unclassified sequences</taxon>
        <taxon>metagenomes</taxon>
        <taxon>ecological metagenomes</taxon>
    </lineage>
</organism>
<dbReference type="Gene3D" id="3.20.20.370">
    <property type="entry name" value="Glycoside hydrolase/deacetylase"/>
    <property type="match status" value="1"/>
</dbReference>
<keyword evidence="2" id="KW-0378">Hydrolase</keyword>
<evidence type="ECO:0000259" key="3">
    <source>
        <dbReference type="PROSITE" id="PS51677"/>
    </source>
</evidence>
<dbReference type="GO" id="GO:0005975">
    <property type="term" value="P:carbohydrate metabolic process"/>
    <property type="evidence" value="ECO:0007669"/>
    <property type="project" value="InterPro"/>
</dbReference>
<dbReference type="InterPro" id="IPR011330">
    <property type="entry name" value="Glyco_hydro/deAcase_b/a-brl"/>
</dbReference>
<gene>
    <name evidence="4" type="ORF">MGWOODY_Smn3726</name>
</gene>
<dbReference type="AlphaFoldDB" id="A0A160TL64"/>
<proteinExistence type="predicted"/>
<feature type="domain" description="NodB homology" evidence="3">
    <location>
        <begin position="38"/>
        <end position="262"/>
    </location>
</feature>
<dbReference type="InterPro" id="IPR050248">
    <property type="entry name" value="Polysacc_deacetylase_ArnD"/>
</dbReference>
<sequence>MIALRALLTLVALVGVMLPIGGAVDAPRSIGKAPPPQKTIALSFDDIPRAPGAFYSREERTERLIAALRASGVTQAAFFVNPGRVGAKDGSLGLIEAYAAAGHVLADHSFSHRSLAVVPAAAFLADIDEAEAWLKHQPGYRPWFRFPGLNQGGADRAKRRAVLDGLKARGLLVGAVTIDGSDWYIERLTLEAARAGKPIDEDALHDLYIETMVQSAEFSDRLMRKTIGRSPAHMMLLHETDLAARYIGDLVEALRNNGWRIVTADTAYRDPIYHSEPNVPTSNGTLSEAMAWAKGIPGPRWYDRNDARIAGALFNERVMHQPPAVAAFGGARRECRTRRREPHRTCPDLTAKAA</sequence>
<dbReference type="PANTHER" id="PTHR10587">
    <property type="entry name" value="GLYCOSYL TRANSFERASE-RELATED"/>
    <property type="match status" value="1"/>
</dbReference>
<protein>
    <submittedName>
        <fullName evidence="4">Polysaccharide deacetylase-related protein</fullName>
    </submittedName>
</protein>
<dbReference type="GO" id="GO:0016020">
    <property type="term" value="C:membrane"/>
    <property type="evidence" value="ECO:0007669"/>
    <property type="project" value="TreeGrafter"/>
</dbReference>
<dbReference type="PROSITE" id="PS51677">
    <property type="entry name" value="NODB"/>
    <property type="match status" value="1"/>
</dbReference>
<dbReference type="InterPro" id="IPR002509">
    <property type="entry name" value="NODB_dom"/>
</dbReference>
<evidence type="ECO:0000256" key="1">
    <source>
        <dbReference type="ARBA" id="ARBA00022723"/>
    </source>
</evidence>
<dbReference type="SUPFAM" id="SSF88713">
    <property type="entry name" value="Glycoside hydrolase/deacetylase"/>
    <property type="match status" value="1"/>
</dbReference>
<keyword evidence="1" id="KW-0479">Metal-binding</keyword>